<evidence type="ECO:0000313" key="5">
    <source>
        <dbReference type="Proteomes" id="UP000177263"/>
    </source>
</evidence>
<dbReference type="AlphaFoldDB" id="A0A1F7YPY0"/>
<feature type="domain" description="L-asparaginase N-terminal" evidence="3">
    <location>
        <begin position="3"/>
        <end position="152"/>
    </location>
</feature>
<dbReference type="SUPFAM" id="SSF53774">
    <property type="entry name" value="Glutaminase/Asparaginase"/>
    <property type="match status" value="1"/>
</dbReference>
<dbReference type="Gene3D" id="3.40.50.1170">
    <property type="entry name" value="L-asparaginase, N-terminal domain"/>
    <property type="match status" value="1"/>
</dbReference>
<reference evidence="4 5" key="1">
    <citation type="journal article" date="2016" name="Nat. Commun.">
        <title>Thousands of microbial genomes shed light on interconnected biogeochemical processes in an aquifer system.</title>
        <authorList>
            <person name="Anantharaman K."/>
            <person name="Brown C.T."/>
            <person name="Hug L.A."/>
            <person name="Sharon I."/>
            <person name="Castelle C.J."/>
            <person name="Probst A.J."/>
            <person name="Thomas B.C."/>
            <person name="Singh A."/>
            <person name="Wilkins M.J."/>
            <person name="Karaoz U."/>
            <person name="Brodie E.L."/>
            <person name="Williams K.H."/>
            <person name="Hubbard S.S."/>
            <person name="Banfield J.F."/>
        </authorList>
    </citation>
    <scope>NUCLEOTIDE SEQUENCE [LARGE SCALE GENOMIC DNA]</scope>
</reference>
<feature type="binding site" evidence="2">
    <location>
        <begin position="84"/>
        <end position="85"/>
    </location>
    <ligand>
        <name>substrate</name>
    </ligand>
</feature>
<dbReference type="PIRSF" id="PIRSF001220">
    <property type="entry name" value="L-ASNase_gatD"/>
    <property type="match status" value="1"/>
</dbReference>
<organism evidence="4 5">
    <name type="scientific">Candidatus Woesebacteria bacterium RIFCSPHIGHO2_01_FULL_41_10</name>
    <dbReference type="NCBI Taxonomy" id="1802500"/>
    <lineage>
        <taxon>Bacteria</taxon>
        <taxon>Candidatus Woeseibacteriota</taxon>
    </lineage>
</organism>
<dbReference type="InterPro" id="IPR036152">
    <property type="entry name" value="Asp/glu_Ase-like_sf"/>
</dbReference>
<dbReference type="PIRSF" id="PIRSF500176">
    <property type="entry name" value="L_ASNase"/>
    <property type="match status" value="1"/>
</dbReference>
<evidence type="ECO:0000256" key="2">
    <source>
        <dbReference type="PIRSR" id="PIRSR001220-2"/>
    </source>
</evidence>
<dbReference type="EMBL" id="MGGM01000014">
    <property type="protein sequence ID" value="OGM29343.1"/>
    <property type="molecule type" value="Genomic_DNA"/>
</dbReference>
<feature type="binding site" evidence="2">
    <location>
        <position position="55"/>
    </location>
    <ligand>
        <name>substrate</name>
    </ligand>
</feature>
<dbReference type="InterPro" id="IPR027474">
    <property type="entry name" value="L-asparaginase_N"/>
</dbReference>
<evidence type="ECO:0000313" key="4">
    <source>
        <dbReference type="EMBL" id="OGM29343.1"/>
    </source>
</evidence>
<dbReference type="Proteomes" id="UP000177263">
    <property type="component" value="Unassembled WGS sequence"/>
</dbReference>
<feature type="active site" description="O-isoaspartyl threonine intermediate" evidence="1">
    <location>
        <position position="11"/>
    </location>
</feature>
<dbReference type="GO" id="GO:0004067">
    <property type="term" value="F:asparaginase activity"/>
    <property type="evidence" value="ECO:0007669"/>
    <property type="project" value="UniProtKB-UniRule"/>
</dbReference>
<evidence type="ECO:0000256" key="1">
    <source>
        <dbReference type="PIRSR" id="PIRSR001220-1"/>
    </source>
</evidence>
<dbReference type="PANTHER" id="PTHR11707:SF28">
    <property type="entry name" value="60 KDA LYSOPHOSPHOLIPASE"/>
    <property type="match status" value="1"/>
</dbReference>
<dbReference type="PROSITE" id="PS51732">
    <property type="entry name" value="ASN_GLN_ASE_3"/>
    <property type="match status" value="1"/>
</dbReference>
<comment type="caution">
    <text evidence="4">The sequence shown here is derived from an EMBL/GenBank/DDBJ whole genome shotgun (WGS) entry which is preliminary data.</text>
</comment>
<proteinExistence type="predicted"/>
<evidence type="ECO:0000259" key="3">
    <source>
        <dbReference type="Pfam" id="PF00710"/>
    </source>
</evidence>
<dbReference type="InterPro" id="IPR006034">
    <property type="entry name" value="Asparaginase/glutaminase-like"/>
</dbReference>
<dbReference type="PANTHER" id="PTHR11707">
    <property type="entry name" value="L-ASPARAGINASE"/>
    <property type="match status" value="1"/>
</dbReference>
<dbReference type="PRINTS" id="PR00139">
    <property type="entry name" value="ASNGLNASE"/>
</dbReference>
<dbReference type="Pfam" id="PF00710">
    <property type="entry name" value="Asparaginase"/>
    <property type="match status" value="1"/>
</dbReference>
<dbReference type="InterPro" id="IPR037152">
    <property type="entry name" value="L-asparaginase_N_sf"/>
</dbReference>
<protein>
    <recommendedName>
        <fullName evidence="3">L-asparaginase N-terminal domain-containing protein</fullName>
    </recommendedName>
</protein>
<gene>
    <name evidence="4" type="ORF">A2801_01450</name>
</gene>
<sequence length="170" mass="18999">MAILFVQTGGTIDKDYPKVMASYAFEISSPAVKRLMKQVNPSFRYRVVEALKKDSLDMTDKDREKIAKMCLEAKEKHIIITHGTDAMVQTAEALDFIKNKTIVLTGAMLPAIHIESDALFNVGTAVGAIEYLDHGVFIAMNGKLFPWKKCVKSGKKMKFIVKKRADTTKN</sequence>
<name>A0A1F7YPY0_9BACT</name>
<accession>A0A1F7YPY0</accession>
<dbReference type="STRING" id="1802500.A2801_01450"/>